<protein>
    <submittedName>
        <fullName evidence="12">Glycosyl transferase</fullName>
    </submittedName>
</protein>
<feature type="transmembrane region" description="Helical" evidence="9">
    <location>
        <begin position="360"/>
        <end position="377"/>
    </location>
</feature>
<dbReference type="GO" id="GO:0016763">
    <property type="term" value="F:pentosyltransferase activity"/>
    <property type="evidence" value="ECO:0007669"/>
    <property type="project" value="TreeGrafter"/>
</dbReference>
<comment type="subcellular location">
    <subcellularLocation>
        <location evidence="1">Cell membrane</location>
        <topology evidence="1">Multi-pass membrane protein</topology>
    </subcellularLocation>
</comment>
<dbReference type="PANTHER" id="PTHR33908">
    <property type="entry name" value="MANNOSYLTRANSFERASE YKCB-RELATED"/>
    <property type="match status" value="1"/>
</dbReference>
<evidence type="ECO:0000256" key="2">
    <source>
        <dbReference type="ARBA" id="ARBA00022475"/>
    </source>
</evidence>
<keyword evidence="5 9" id="KW-0812">Transmembrane</keyword>
<feature type="transmembrane region" description="Helical" evidence="9">
    <location>
        <begin position="409"/>
        <end position="428"/>
    </location>
</feature>
<dbReference type="OrthoDB" id="5241882at2"/>
<sequence length="666" mass="69594">MSQDLGTPVTSAPPRGATPPARTPKKKTKTGLSALAAKRIAVLSALVAGVAYGWGIGGNAAHYAYAAAVRSMSANWHNFLYGAYDPAGFMSVDKAPGALWLQALSVRVFGYETWALLLPGVIAGALSVYVLFVLVRRWAGHAPAALAAVLLAATPITVAGTRVNLPDSTLILTLLVATYAFWRALEKASPRWLLLTAALVGVGFHIKLAMALAILPVLGIVYLVAAPASPGRRVLHLLGAGAVTAAVSSIWMLIVGLTPAGSRPYMDGSTSNSVWQMVWSYNLFDRADAAKAGKSAELPVLPDGKVTPVDQGGDTGVFRLFNDLIGGQISWLLPLAVLLLVVGLVAAGRAPRTDKARAGWLLWGGWLVLFAGALSFSQSIHPYYTSILAPAIAAIAAAGLHLAWTDRRFAWALPVGLLATGAWAFVLMSRSSDYVPWLRPVVAIAAVAAAVLVLVRRTGKFAVVTGAVAGVALLAGPVAWAAPTFQPPTDPRTAMFQNFNPLAGPNPNALSTGIDLTKLMAGGPKPGAAGGQAMPLPPPIMFQMMPSDADPKLLGFLKANKRGERFDLATVGGTGASPYIRAGLSVMPMGGFVGTMPMPTADGLADAIHSGQLRYVLFGGFAYDSPTALARKDWVVRNCVRIPPPAYTANPWMGFTSALFDCKPGA</sequence>
<gene>
    <name evidence="12" type="ORF">AVR91_0234800</name>
</gene>
<dbReference type="GO" id="GO:0009103">
    <property type="term" value="P:lipopolysaccharide biosynthetic process"/>
    <property type="evidence" value="ECO:0007669"/>
    <property type="project" value="UniProtKB-ARBA"/>
</dbReference>
<keyword evidence="7 9" id="KW-0472">Membrane</keyword>
<keyword evidence="4 12" id="KW-0808">Transferase</keyword>
<dbReference type="GO" id="GO:0010041">
    <property type="term" value="P:response to iron(III) ion"/>
    <property type="evidence" value="ECO:0007669"/>
    <property type="project" value="TreeGrafter"/>
</dbReference>
<evidence type="ECO:0000256" key="4">
    <source>
        <dbReference type="ARBA" id="ARBA00022679"/>
    </source>
</evidence>
<dbReference type="GO" id="GO:0005886">
    <property type="term" value="C:plasma membrane"/>
    <property type="evidence" value="ECO:0007669"/>
    <property type="project" value="UniProtKB-SubCell"/>
</dbReference>
<feature type="transmembrane region" description="Helical" evidence="9">
    <location>
        <begin position="141"/>
        <end position="161"/>
    </location>
</feature>
<keyword evidence="6 9" id="KW-1133">Transmembrane helix</keyword>
<dbReference type="Pfam" id="PF13231">
    <property type="entry name" value="PMT_2"/>
    <property type="match status" value="1"/>
</dbReference>
<evidence type="ECO:0000256" key="8">
    <source>
        <dbReference type="SAM" id="MobiDB-lite"/>
    </source>
</evidence>
<name>A0A1W2LL13_9PSEU</name>
<feature type="compositionally biased region" description="Polar residues" evidence="8">
    <location>
        <begin position="1"/>
        <end position="10"/>
    </location>
</feature>
<feature type="transmembrane region" description="Helical" evidence="9">
    <location>
        <begin position="461"/>
        <end position="482"/>
    </location>
</feature>
<evidence type="ECO:0000256" key="6">
    <source>
        <dbReference type="ARBA" id="ARBA00022989"/>
    </source>
</evidence>
<dbReference type="PANTHER" id="PTHR33908:SF3">
    <property type="entry name" value="UNDECAPRENYL PHOSPHATE-ALPHA-4-AMINO-4-DEOXY-L-ARABINOSE ARABINOSYL TRANSFERASE"/>
    <property type="match status" value="1"/>
</dbReference>
<accession>A0A1W2LL13</accession>
<feature type="transmembrane region" description="Helical" evidence="9">
    <location>
        <begin position="197"/>
        <end position="225"/>
    </location>
</feature>
<feature type="transmembrane region" description="Helical" evidence="9">
    <location>
        <begin position="114"/>
        <end position="135"/>
    </location>
</feature>
<evidence type="ECO:0000256" key="1">
    <source>
        <dbReference type="ARBA" id="ARBA00004651"/>
    </source>
</evidence>
<evidence type="ECO:0000259" key="10">
    <source>
        <dbReference type="Pfam" id="PF13231"/>
    </source>
</evidence>
<dbReference type="AlphaFoldDB" id="A0A1W2LL13"/>
<comment type="caution">
    <text evidence="12">The sequence shown here is derived from an EMBL/GenBank/DDBJ whole genome shotgun (WGS) entry which is preliminary data.</text>
</comment>
<evidence type="ECO:0000256" key="3">
    <source>
        <dbReference type="ARBA" id="ARBA00022676"/>
    </source>
</evidence>
<evidence type="ECO:0000256" key="7">
    <source>
        <dbReference type="ARBA" id="ARBA00023136"/>
    </source>
</evidence>
<dbReference type="Proteomes" id="UP000076660">
    <property type="component" value="Unassembled WGS sequence"/>
</dbReference>
<evidence type="ECO:0000313" key="13">
    <source>
        <dbReference type="Proteomes" id="UP000076660"/>
    </source>
</evidence>
<feature type="transmembrane region" description="Helical" evidence="9">
    <location>
        <begin position="434"/>
        <end position="454"/>
    </location>
</feature>
<keyword evidence="2" id="KW-1003">Cell membrane</keyword>
<feature type="transmembrane region" description="Helical" evidence="9">
    <location>
        <begin position="329"/>
        <end position="348"/>
    </location>
</feature>
<dbReference type="Pfam" id="PF24878">
    <property type="entry name" value="YkcB_C"/>
    <property type="match status" value="1"/>
</dbReference>
<proteinExistence type="predicted"/>
<evidence type="ECO:0000256" key="9">
    <source>
        <dbReference type="SAM" id="Phobius"/>
    </source>
</evidence>
<feature type="transmembrane region" description="Helical" evidence="9">
    <location>
        <begin position="383"/>
        <end position="402"/>
    </location>
</feature>
<feature type="domain" description="Putative mannosyltransferase YkcA/B-like C-terminal" evidence="11">
    <location>
        <begin position="553"/>
        <end position="637"/>
    </location>
</feature>
<feature type="domain" description="Glycosyltransferase RgtA/B/C/D-like" evidence="10">
    <location>
        <begin position="93"/>
        <end position="251"/>
    </location>
</feature>
<dbReference type="EMBL" id="LQMT02000037">
    <property type="protein sequence ID" value="ONF63318.1"/>
    <property type="molecule type" value="Genomic_DNA"/>
</dbReference>
<dbReference type="RefSeq" id="WP_063272308.1">
    <property type="nucleotide sequence ID" value="NZ_LQMT02000037.1"/>
</dbReference>
<organism evidence="12 13">
    <name type="scientific">Amycolatopsis keratiniphila subsp. keratiniphila</name>
    <dbReference type="NCBI Taxonomy" id="227715"/>
    <lineage>
        <taxon>Bacteria</taxon>
        <taxon>Bacillati</taxon>
        <taxon>Actinomycetota</taxon>
        <taxon>Actinomycetes</taxon>
        <taxon>Pseudonocardiales</taxon>
        <taxon>Pseudonocardiaceae</taxon>
        <taxon>Amycolatopsis</taxon>
        <taxon>Amycolatopsis japonica group</taxon>
    </lineage>
</organism>
<dbReference type="InterPro" id="IPR038731">
    <property type="entry name" value="RgtA/B/C-like"/>
</dbReference>
<keyword evidence="3" id="KW-0328">Glycosyltransferase</keyword>
<feature type="transmembrane region" description="Helical" evidence="9">
    <location>
        <begin position="237"/>
        <end position="257"/>
    </location>
</feature>
<evidence type="ECO:0000256" key="5">
    <source>
        <dbReference type="ARBA" id="ARBA00022692"/>
    </source>
</evidence>
<dbReference type="InterPro" id="IPR056785">
    <property type="entry name" value="YkcA/B-like_C"/>
</dbReference>
<dbReference type="InterPro" id="IPR050297">
    <property type="entry name" value="LipidA_mod_glycosyltrf_83"/>
</dbReference>
<reference evidence="12 13" key="1">
    <citation type="submission" date="2016-12" db="EMBL/GenBank/DDBJ databases">
        <title>Amycolatopsis keratiniphila subsp. keratiniphila genome sequencing and assembly.</title>
        <authorList>
            <person name="Mayilraj S."/>
            <person name="Kaur N."/>
        </authorList>
    </citation>
    <scope>NUCLEOTIDE SEQUENCE [LARGE SCALE GENOMIC DNA]</scope>
    <source>
        <strain evidence="12 13">DSM 44409</strain>
    </source>
</reference>
<feature type="region of interest" description="Disordered" evidence="8">
    <location>
        <begin position="1"/>
        <end position="29"/>
    </location>
</feature>
<evidence type="ECO:0000259" key="11">
    <source>
        <dbReference type="Pfam" id="PF24878"/>
    </source>
</evidence>
<evidence type="ECO:0000313" key="12">
    <source>
        <dbReference type="EMBL" id="ONF63318.1"/>
    </source>
</evidence>